<feature type="chain" id="PRO_5044742995" evidence="1">
    <location>
        <begin position="24"/>
        <end position="122"/>
    </location>
</feature>
<gene>
    <name evidence="2" type="ORF">R1flu_002367</name>
</gene>
<evidence type="ECO:0000313" key="3">
    <source>
        <dbReference type="Proteomes" id="UP001605036"/>
    </source>
</evidence>
<name>A0ABD1Y8V3_9MARC</name>
<dbReference type="Proteomes" id="UP001605036">
    <property type="component" value="Unassembled WGS sequence"/>
</dbReference>
<keyword evidence="1" id="KW-0732">Signal</keyword>
<keyword evidence="3" id="KW-1185">Reference proteome</keyword>
<accession>A0ABD1Y8V3</accession>
<protein>
    <submittedName>
        <fullName evidence="2">Uncharacterized protein</fullName>
    </submittedName>
</protein>
<dbReference type="EMBL" id="JBHFFA010000006">
    <property type="protein sequence ID" value="KAL2622162.1"/>
    <property type="molecule type" value="Genomic_DNA"/>
</dbReference>
<sequence length="122" mass="14045">MGRNSKACLAFLCLVQLLITTIAVESQNVDSYSERLESKRINTRYLFAPEFYWEILREKKITVGGRSFSYVEHYLASGIHEQDEHFLLHRFLVYTRGSPQWTFLLLTPSPGGEKAKVGTDVE</sequence>
<dbReference type="AlphaFoldDB" id="A0ABD1Y8V3"/>
<evidence type="ECO:0000256" key="1">
    <source>
        <dbReference type="SAM" id="SignalP"/>
    </source>
</evidence>
<organism evidence="2 3">
    <name type="scientific">Riccia fluitans</name>
    <dbReference type="NCBI Taxonomy" id="41844"/>
    <lineage>
        <taxon>Eukaryota</taxon>
        <taxon>Viridiplantae</taxon>
        <taxon>Streptophyta</taxon>
        <taxon>Embryophyta</taxon>
        <taxon>Marchantiophyta</taxon>
        <taxon>Marchantiopsida</taxon>
        <taxon>Marchantiidae</taxon>
        <taxon>Marchantiales</taxon>
        <taxon>Ricciaceae</taxon>
        <taxon>Riccia</taxon>
    </lineage>
</organism>
<evidence type="ECO:0000313" key="2">
    <source>
        <dbReference type="EMBL" id="KAL2622162.1"/>
    </source>
</evidence>
<feature type="signal peptide" evidence="1">
    <location>
        <begin position="1"/>
        <end position="23"/>
    </location>
</feature>
<comment type="caution">
    <text evidence="2">The sequence shown here is derived from an EMBL/GenBank/DDBJ whole genome shotgun (WGS) entry which is preliminary data.</text>
</comment>
<proteinExistence type="predicted"/>
<reference evidence="2 3" key="1">
    <citation type="submission" date="2024-09" db="EMBL/GenBank/DDBJ databases">
        <title>Chromosome-scale assembly of Riccia fluitans.</title>
        <authorList>
            <person name="Paukszto L."/>
            <person name="Sawicki J."/>
            <person name="Karawczyk K."/>
            <person name="Piernik-Szablinska J."/>
            <person name="Szczecinska M."/>
            <person name="Mazdziarz M."/>
        </authorList>
    </citation>
    <scope>NUCLEOTIDE SEQUENCE [LARGE SCALE GENOMIC DNA]</scope>
    <source>
        <strain evidence="2">Rf_01</strain>
        <tissue evidence="2">Aerial parts of the thallus</tissue>
    </source>
</reference>